<feature type="compositionally biased region" description="Basic residues" evidence="2">
    <location>
        <begin position="393"/>
        <end position="402"/>
    </location>
</feature>
<dbReference type="Proteomes" id="UP001355207">
    <property type="component" value="Chromosome 5"/>
</dbReference>
<feature type="compositionally biased region" description="Polar residues" evidence="2">
    <location>
        <begin position="403"/>
        <end position="417"/>
    </location>
</feature>
<protein>
    <submittedName>
        <fullName evidence="3">Uncharacterized protein</fullName>
    </submittedName>
</protein>
<feature type="region of interest" description="Disordered" evidence="2">
    <location>
        <begin position="195"/>
        <end position="221"/>
    </location>
</feature>
<feature type="region of interest" description="Disordered" evidence="2">
    <location>
        <begin position="797"/>
        <end position="822"/>
    </location>
</feature>
<keyword evidence="4" id="KW-1185">Reference proteome</keyword>
<evidence type="ECO:0000256" key="1">
    <source>
        <dbReference type="SAM" id="Coils"/>
    </source>
</evidence>
<dbReference type="PANTHER" id="PTHR38120:SF1">
    <property type="entry name" value="M PROTEIN, SEROTYPE 2.1"/>
    <property type="match status" value="1"/>
</dbReference>
<feature type="compositionally biased region" description="Basic and acidic residues" evidence="2">
    <location>
        <begin position="759"/>
        <end position="776"/>
    </location>
</feature>
<dbReference type="PANTHER" id="PTHR38120">
    <property type="entry name" value="EXPRESSED PROTEIN"/>
    <property type="match status" value="1"/>
</dbReference>
<feature type="region of interest" description="Disordered" evidence="2">
    <location>
        <begin position="492"/>
        <end position="528"/>
    </location>
</feature>
<feature type="compositionally biased region" description="Low complexity" evidence="2">
    <location>
        <begin position="199"/>
        <end position="220"/>
    </location>
</feature>
<feature type="coiled-coil region" evidence="1">
    <location>
        <begin position="247"/>
        <end position="274"/>
    </location>
</feature>
<feature type="region of interest" description="Disordered" evidence="2">
    <location>
        <begin position="382"/>
        <end position="417"/>
    </location>
</feature>
<feature type="compositionally biased region" description="Low complexity" evidence="2">
    <location>
        <begin position="285"/>
        <end position="312"/>
    </location>
</feature>
<accession>A0AAX4JWM1</accession>
<evidence type="ECO:0000256" key="2">
    <source>
        <dbReference type="SAM" id="MobiDB-lite"/>
    </source>
</evidence>
<feature type="compositionally biased region" description="Low complexity" evidence="2">
    <location>
        <begin position="677"/>
        <end position="687"/>
    </location>
</feature>
<evidence type="ECO:0000313" key="3">
    <source>
        <dbReference type="EMBL" id="WWC89228.1"/>
    </source>
</evidence>
<organism evidence="3 4">
    <name type="scientific">Kwoniella dendrophila CBS 6074</name>
    <dbReference type="NCBI Taxonomy" id="1295534"/>
    <lineage>
        <taxon>Eukaryota</taxon>
        <taxon>Fungi</taxon>
        <taxon>Dikarya</taxon>
        <taxon>Basidiomycota</taxon>
        <taxon>Agaricomycotina</taxon>
        <taxon>Tremellomycetes</taxon>
        <taxon>Tremellales</taxon>
        <taxon>Cryptococcaceae</taxon>
        <taxon>Kwoniella</taxon>
    </lineage>
</organism>
<dbReference type="EMBL" id="CP144102">
    <property type="protein sequence ID" value="WWC89228.1"/>
    <property type="molecule type" value="Genomic_DNA"/>
</dbReference>
<feature type="region of interest" description="Disordered" evidence="2">
    <location>
        <begin position="650"/>
        <end position="782"/>
    </location>
</feature>
<proteinExistence type="predicted"/>
<feature type="compositionally biased region" description="Basic and acidic residues" evidence="2">
    <location>
        <begin position="713"/>
        <end position="739"/>
    </location>
</feature>
<gene>
    <name evidence="3" type="ORF">L201_004146</name>
</gene>
<keyword evidence="1" id="KW-0175">Coiled coil</keyword>
<dbReference type="AlphaFoldDB" id="A0AAX4JWM1"/>
<dbReference type="GeneID" id="91094816"/>
<sequence length="822" mass="92636">MSLGVSPTTSSPITTHSRPLPPSKRTGSYTPSPRVTPCITPDSSFLEDLDKSLPSSPCKVIQEQHGTMGGLRERSEDELARANRDELESALRSEWEEKGDLLQRIEQVEEERKSLLNKQGELLKNINALQSKNDEAFNERGRMEADLEERDELLERLRKRLTEAERQARESQKRYIEQEQTFDIERQALQAQENHLQQKLKSLSSSSSSSRRSITPTPSIGNEQDIIHLKDELASINISHSTLLAKLNTITKELHELKILNQELQEENEGWEFLIRERTLNGKFSSSSSSDHYINNNDSFTSPTSSNSSNNDNDGKVNGFNINSMKELKSASSLSAPLNRLDEELEEEMSELNSDLENQSPIFDDDHQNHFFVTNLDGSKENDFLAPPSASTRKSRRGRKTHNSFSDRNGSIRNKSSSGLDLAAELDLADDQSMTSTSDNKDEMTALRAEVKQLKESNKALTLYCSKIIDRIITQEGFEHILSVDYKTRRAGTRSASSSSRPALKDVAANSWGLTTSSPISEEPPKIEEPEPIKQKKARPLSMMVRAMTGPPEKIDPPSVSPQLANPPTIEVEDKEAKADKRARRGFSLDFRSLGFGTSSYTAPSPSIEIPKPNLRPLTLSSRSSSSLITVPVGGIAKITNSNAARKLDIHEEDEEDRRERHRMEATLKLMGINKSNEPNQNQNQDQEVLKADDDRGEIENTIPFDEIQNPEQAKEALDEFDKKQSKKIKDIQKGRKSFDNFTSPPKLHSRRSSPNKHNSLDLHREPEPEPEHEFIDTDMMNDEELKERIRTISKSESINTLWSLGGENSRPNSGEFVMNKK</sequence>
<name>A0AAX4JWM1_9TREE</name>
<dbReference type="RefSeq" id="XP_066075991.1">
    <property type="nucleotide sequence ID" value="XM_066219894.1"/>
</dbReference>
<feature type="region of interest" description="Disordered" evidence="2">
    <location>
        <begin position="285"/>
        <end position="320"/>
    </location>
</feature>
<reference evidence="3 4" key="1">
    <citation type="submission" date="2024-01" db="EMBL/GenBank/DDBJ databases">
        <title>Comparative genomics of Cryptococcus and Kwoniella reveals pathogenesis evolution and contrasting modes of karyotype evolution via chromosome fusion or intercentromeric recombination.</title>
        <authorList>
            <person name="Coelho M.A."/>
            <person name="David-Palma M."/>
            <person name="Shea T."/>
            <person name="Bowers K."/>
            <person name="McGinley-Smith S."/>
            <person name="Mohammad A.W."/>
            <person name="Gnirke A."/>
            <person name="Yurkov A.M."/>
            <person name="Nowrousian M."/>
            <person name="Sun S."/>
            <person name="Cuomo C.A."/>
            <person name="Heitman J."/>
        </authorList>
    </citation>
    <scope>NUCLEOTIDE SEQUENCE [LARGE SCALE GENOMIC DNA]</scope>
    <source>
        <strain evidence="3 4">CBS 6074</strain>
    </source>
</reference>
<feature type="compositionally biased region" description="Low complexity" evidence="2">
    <location>
        <begin position="1"/>
        <end position="18"/>
    </location>
</feature>
<feature type="region of interest" description="Disordered" evidence="2">
    <location>
        <begin position="1"/>
        <end position="56"/>
    </location>
</feature>
<evidence type="ECO:0000313" key="4">
    <source>
        <dbReference type="Proteomes" id="UP001355207"/>
    </source>
</evidence>